<evidence type="ECO:0000256" key="1">
    <source>
        <dbReference type="SAM" id="MobiDB-lite"/>
    </source>
</evidence>
<feature type="compositionally biased region" description="Low complexity" evidence="1">
    <location>
        <begin position="1"/>
        <end position="32"/>
    </location>
</feature>
<dbReference type="AlphaFoldDB" id="A0A9P6J0E5"/>
<dbReference type="InterPro" id="IPR001283">
    <property type="entry name" value="CRISP-related"/>
</dbReference>
<dbReference type="EMBL" id="JAAAHY010000827">
    <property type="protein sequence ID" value="KAF9956610.1"/>
    <property type="molecule type" value="Genomic_DNA"/>
</dbReference>
<name>A0A9P6J0E5_MORAP</name>
<dbReference type="InterPro" id="IPR014044">
    <property type="entry name" value="CAP_dom"/>
</dbReference>
<evidence type="ECO:0000313" key="4">
    <source>
        <dbReference type="Proteomes" id="UP000738359"/>
    </source>
</evidence>
<dbReference type="SMART" id="SM00198">
    <property type="entry name" value="SCP"/>
    <property type="match status" value="1"/>
</dbReference>
<proteinExistence type="predicted"/>
<evidence type="ECO:0000313" key="3">
    <source>
        <dbReference type="EMBL" id="KAF9956610.1"/>
    </source>
</evidence>
<dbReference type="PROSITE" id="PS01009">
    <property type="entry name" value="CRISP_1"/>
    <property type="match status" value="1"/>
</dbReference>
<dbReference type="Gene3D" id="3.40.33.10">
    <property type="entry name" value="CAP"/>
    <property type="match status" value="1"/>
</dbReference>
<dbReference type="InterPro" id="IPR035940">
    <property type="entry name" value="CAP_sf"/>
</dbReference>
<dbReference type="GO" id="GO:0005576">
    <property type="term" value="C:extracellular region"/>
    <property type="evidence" value="ECO:0007669"/>
    <property type="project" value="InterPro"/>
</dbReference>
<dbReference type="OrthoDB" id="337038at2759"/>
<reference evidence="3" key="1">
    <citation type="journal article" date="2020" name="Fungal Divers.">
        <title>Resolving the Mortierellaceae phylogeny through synthesis of multi-gene phylogenetics and phylogenomics.</title>
        <authorList>
            <person name="Vandepol N."/>
            <person name="Liber J."/>
            <person name="Desiro A."/>
            <person name="Na H."/>
            <person name="Kennedy M."/>
            <person name="Barry K."/>
            <person name="Grigoriev I.V."/>
            <person name="Miller A.N."/>
            <person name="O'Donnell K."/>
            <person name="Stajich J.E."/>
            <person name="Bonito G."/>
        </authorList>
    </citation>
    <scope>NUCLEOTIDE SEQUENCE</scope>
    <source>
        <strain evidence="3">CK1249</strain>
    </source>
</reference>
<evidence type="ECO:0000259" key="2">
    <source>
        <dbReference type="SMART" id="SM00198"/>
    </source>
</evidence>
<dbReference type="SUPFAM" id="SSF55797">
    <property type="entry name" value="PR-1-like"/>
    <property type="match status" value="1"/>
</dbReference>
<feature type="region of interest" description="Disordered" evidence="1">
    <location>
        <begin position="1"/>
        <end position="44"/>
    </location>
</feature>
<keyword evidence="4" id="KW-1185">Reference proteome</keyword>
<gene>
    <name evidence="3" type="ORF">BGZ70_009813</name>
</gene>
<protein>
    <recommendedName>
        <fullName evidence="2">SCP domain-containing protein</fullName>
    </recommendedName>
</protein>
<dbReference type="Proteomes" id="UP000738359">
    <property type="component" value="Unassembled WGS sequence"/>
</dbReference>
<dbReference type="Pfam" id="PF00188">
    <property type="entry name" value="CAP"/>
    <property type="match status" value="1"/>
</dbReference>
<dbReference type="PANTHER" id="PTHR10334">
    <property type="entry name" value="CYSTEINE-RICH SECRETORY PROTEIN-RELATED"/>
    <property type="match status" value="1"/>
</dbReference>
<sequence length="178" mass="19260">MTTEAPPAATTEAPPGVTTTEAPSVTTTTTNPSPTPTPDGLTEEQRSLLSTHNALRARHGVPPVAWSKAAEDFGAKWIEPLCTLEHSAGPYGENLAMGQTNWTSAIQDWYSEIKDYDFNNPGYTPDTGHFTQVVWRSTTSIGCAKKDCSGTPLYVCEYDPPGNIDSPEFFRTNVPPLV</sequence>
<dbReference type="PRINTS" id="PR00837">
    <property type="entry name" value="V5TPXLIKE"/>
</dbReference>
<organism evidence="3 4">
    <name type="scientific">Mortierella alpina</name>
    <name type="common">Oleaginous fungus</name>
    <name type="synonym">Mortierella renispora</name>
    <dbReference type="NCBI Taxonomy" id="64518"/>
    <lineage>
        <taxon>Eukaryota</taxon>
        <taxon>Fungi</taxon>
        <taxon>Fungi incertae sedis</taxon>
        <taxon>Mucoromycota</taxon>
        <taxon>Mortierellomycotina</taxon>
        <taxon>Mortierellomycetes</taxon>
        <taxon>Mortierellales</taxon>
        <taxon>Mortierellaceae</taxon>
        <taxon>Mortierella</taxon>
    </lineage>
</organism>
<comment type="caution">
    <text evidence="3">The sequence shown here is derived from an EMBL/GenBank/DDBJ whole genome shotgun (WGS) entry which is preliminary data.</text>
</comment>
<dbReference type="InterPro" id="IPR018244">
    <property type="entry name" value="Allrgn_V5/Tpx1_CS"/>
</dbReference>
<accession>A0A9P6J0E5</accession>
<feature type="domain" description="SCP" evidence="2">
    <location>
        <begin position="43"/>
        <end position="166"/>
    </location>
</feature>